<proteinExistence type="predicted"/>
<organism evidence="2 3">
    <name type="scientific">Aspergillus wentii DTO 134E9</name>
    <dbReference type="NCBI Taxonomy" id="1073089"/>
    <lineage>
        <taxon>Eukaryota</taxon>
        <taxon>Fungi</taxon>
        <taxon>Dikarya</taxon>
        <taxon>Ascomycota</taxon>
        <taxon>Pezizomycotina</taxon>
        <taxon>Eurotiomycetes</taxon>
        <taxon>Eurotiomycetidae</taxon>
        <taxon>Eurotiales</taxon>
        <taxon>Aspergillaceae</taxon>
        <taxon>Aspergillus</taxon>
        <taxon>Aspergillus subgen. Cremei</taxon>
    </lineage>
</organism>
<gene>
    <name evidence="2" type="ORF">ASPWEDRAFT_55379</name>
</gene>
<dbReference type="STRING" id="1073089.A0A1L9R4H8"/>
<accession>A0A1L9R4H8</accession>
<dbReference type="OrthoDB" id="2906425at2759"/>
<dbReference type="InterPro" id="IPR051678">
    <property type="entry name" value="AGP_Transferase"/>
</dbReference>
<dbReference type="SUPFAM" id="SSF56112">
    <property type="entry name" value="Protein kinase-like (PK-like)"/>
    <property type="match status" value="1"/>
</dbReference>
<dbReference type="Proteomes" id="UP000184383">
    <property type="component" value="Unassembled WGS sequence"/>
</dbReference>
<keyword evidence="3" id="KW-1185">Reference proteome</keyword>
<dbReference type="InterPro" id="IPR002575">
    <property type="entry name" value="Aminoglycoside_PTrfase"/>
</dbReference>
<dbReference type="EMBL" id="KV878218">
    <property type="protein sequence ID" value="OJJ29835.1"/>
    <property type="molecule type" value="Genomic_DNA"/>
</dbReference>
<sequence length="280" mass="31978">MSREQENVTPPDSQNASKAINDKPLYRYAILLAIKALRSSRPHPGSVLMLTDRLCVKYGTLVDLTEASTMRFIAQNTSIPVPKVLCAFKHHDSTYIVMERIKGDMIGAGWVRRSDESKAKLLSQLKKMIEEMRALQPPEGVGIASVDGGSLYDCRLPGPLRFGPFRTLEDFHRHLRTGMDYNPRLDLDIQDLIKRHDRYWPLVFTHGDLSSLNILADGDDVVGIVDWETAGWYPSYWEYTTACQVNPQNSFWVNEIDKFLRPMPEELAMEQIRQGRFGSF</sequence>
<dbReference type="Pfam" id="PF01636">
    <property type="entry name" value="APH"/>
    <property type="match status" value="1"/>
</dbReference>
<name>A0A1L9R4H8_ASPWE</name>
<dbReference type="RefSeq" id="XP_040683512.1">
    <property type="nucleotide sequence ID" value="XM_040838201.1"/>
</dbReference>
<protein>
    <recommendedName>
        <fullName evidence="1">Aminoglycoside phosphotransferase domain-containing protein</fullName>
    </recommendedName>
</protein>
<dbReference type="VEuPathDB" id="FungiDB:ASPWEDRAFT_55379"/>
<dbReference type="Gene3D" id="3.90.1200.10">
    <property type="match status" value="1"/>
</dbReference>
<dbReference type="InterPro" id="IPR011009">
    <property type="entry name" value="Kinase-like_dom_sf"/>
</dbReference>
<dbReference type="PANTHER" id="PTHR21310:SF55">
    <property type="entry name" value="AMINOGLYCOSIDE PHOSPHOTRANSFERASE DOMAIN-CONTAINING PROTEIN"/>
    <property type="match status" value="1"/>
</dbReference>
<reference evidence="3" key="1">
    <citation type="journal article" date="2017" name="Genome Biol.">
        <title>Comparative genomics reveals high biological diversity and specific adaptations in the industrially and medically important fungal genus Aspergillus.</title>
        <authorList>
            <person name="de Vries R.P."/>
            <person name="Riley R."/>
            <person name="Wiebenga A."/>
            <person name="Aguilar-Osorio G."/>
            <person name="Amillis S."/>
            <person name="Uchima C.A."/>
            <person name="Anderluh G."/>
            <person name="Asadollahi M."/>
            <person name="Askin M."/>
            <person name="Barry K."/>
            <person name="Battaglia E."/>
            <person name="Bayram O."/>
            <person name="Benocci T."/>
            <person name="Braus-Stromeyer S.A."/>
            <person name="Caldana C."/>
            <person name="Canovas D."/>
            <person name="Cerqueira G.C."/>
            <person name="Chen F."/>
            <person name="Chen W."/>
            <person name="Choi C."/>
            <person name="Clum A."/>
            <person name="Dos Santos R.A."/>
            <person name="Damasio A.R."/>
            <person name="Diallinas G."/>
            <person name="Emri T."/>
            <person name="Fekete E."/>
            <person name="Flipphi M."/>
            <person name="Freyberg S."/>
            <person name="Gallo A."/>
            <person name="Gournas C."/>
            <person name="Habgood R."/>
            <person name="Hainaut M."/>
            <person name="Harispe M.L."/>
            <person name="Henrissat B."/>
            <person name="Hilden K.S."/>
            <person name="Hope R."/>
            <person name="Hossain A."/>
            <person name="Karabika E."/>
            <person name="Karaffa L."/>
            <person name="Karanyi Z."/>
            <person name="Krasevec N."/>
            <person name="Kuo A."/>
            <person name="Kusch H."/>
            <person name="LaButti K."/>
            <person name="Lagendijk E.L."/>
            <person name="Lapidus A."/>
            <person name="Levasseur A."/>
            <person name="Lindquist E."/>
            <person name="Lipzen A."/>
            <person name="Logrieco A.F."/>
            <person name="MacCabe A."/>
            <person name="Maekelae M.R."/>
            <person name="Malavazi I."/>
            <person name="Melin P."/>
            <person name="Meyer V."/>
            <person name="Mielnichuk N."/>
            <person name="Miskei M."/>
            <person name="Molnar A.P."/>
            <person name="Mule G."/>
            <person name="Ngan C.Y."/>
            <person name="Orejas M."/>
            <person name="Orosz E."/>
            <person name="Ouedraogo J.P."/>
            <person name="Overkamp K.M."/>
            <person name="Park H.-S."/>
            <person name="Perrone G."/>
            <person name="Piumi F."/>
            <person name="Punt P.J."/>
            <person name="Ram A.F."/>
            <person name="Ramon A."/>
            <person name="Rauscher S."/>
            <person name="Record E."/>
            <person name="Riano-Pachon D.M."/>
            <person name="Robert V."/>
            <person name="Roehrig J."/>
            <person name="Ruller R."/>
            <person name="Salamov A."/>
            <person name="Salih N.S."/>
            <person name="Samson R.A."/>
            <person name="Sandor E."/>
            <person name="Sanguinetti M."/>
            <person name="Schuetze T."/>
            <person name="Sepcic K."/>
            <person name="Shelest E."/>
            <person name="Sherlock G."/>
            <person name="Sophianopoulou V."/>
            <person name="Squina F.M."/>
            <person name="Sun H."/>
            <person name="Susca A."/>
            <person name="Todd R.B."/>
            <person name="Tsang A."/>
            <person name="Unkles S.E."/>
            <person name="van de Wiele N."/>
            <person name="van Rossen-Uffink D."/>
            <person name="Oliveira J.V."/>
            <person name="Vesth T.C."/>
            <person name="Visser J."/>
            <person name="Yu J.-H."/>
            <person name="Zhou M."/>
            <person name="Andersen M.R."/>
            <person name="Archer D.B."/>
            <person name="Baker S.E."/>
            <person name="Benoit I."/>
            <person name="Brakhage A.A."/>
            <person name="Braus G.H."/>
            <person name="Fischer R."/>
            <person name="Frisvad J.C."/>
            <person name="Goldman G.H."/>
            <person name="Houbraken J."/>
            <person name="Oakley B."/>
            <person name="Pocsi I."/>
            <person name="Scazzocchio C."/>
            <person name="Seiboth B."/>
            <person name="vanKuyk P.A."/>
            <person name="Wortman J."/>
            <person name="Dyer P.S."/>
            <person name="Grigoriev I.V."/>
        </authorList>
    </citation>
    <scope>NUCLEOTIDE SEQUENCE [LARGE SCALE GENOMIC DNA]</scope>
    <source>
        <strain evidence="3">DTO 134E9</strain>
    </source>
</reference>
<evidence type="ECO:0000313" key="2">
    <source>
        <dbReference type="EMBL" id="OJJ29835.1"/>
    </source>
</evidence>
<feature type="domain" description="Aminoglycoside phosphotransferase" evidence="1">
    <location>
        <begin position="66"/>
        <end position="257"/>
    </location>
</feature>
<evidence type="ECO:0000259" key="1">
    <source>
        <dbReference type="Pfam" id="PF01636"/>
    </source>
</evidence>
<dbReference type="GeneID" id="63754049"/>
<dbReference type="AlphaFoldDB" id="A0A1L9R4H8"/>
<dbReference type="PANTHER" id="PTHR21310">
    <property type="entry name" value="AMINOGLYCOSIDE PHOSPHOTRANSFERASE-RELATED-RELATED"/>
    <property type="match status" value="1"/>
</dbReference>
<evidence type="ECO:0000313" key="3">
    <source>
        <dbReference type="Proteomes" id="UP000184383"/>
    </source>
</evidence>
<dbReference type="CDD" id="cd05120">
    <property type="entry name" value="APH_ChoK_like"/>
    <property type="match status" value="1"/>
</dbReference>